<reference evidence="2 3" key="1">
    <citation type="submission" date="2020-01" db="EMBL/GenBank/DDBJ databases">
        <title>Genomes assembled from Gulf of Kutch pelagic sediment metagenomes.</title>
        <authorList>
            <person name="Chandrashekar M."/>
            <person name="Mahajan M.S."/>
            <person name="Dave K.J."/>
            <person name="Vatsa P."/>
            <person name="Nathani N.M."/>
        </authorList>
    </citation>
    <scope>NUCLEOTIDE SEQUENCE [LARGE SCALE GENOMIC DNA]</scope>
    <source>
        <strain evidence="2">KS3-K002</strain>
    </source>
</reference>
<gene>
    <name evidence="2" type="ORF">GWO12_09305</name>
</gene>
<keyword evidence="1" id="KW-0732">Signal</keyword>
<sequence length="345" mass="36228">MRRNPSSPLTLVAGLVALLGAPGWAAAQGDVLPPEPVSGASDGSGSTAESEGAQFLLLPVGAKTVGMGGAVSAVRGNTESVLWAPAGIADIEDGRLFFNHHEGVFETTSDVLSLLWPTGSIGTFALTYYLVDFGDLTSTGVDGSVIGTLSVRNQELLLTYANRVIGGLRAGVSYKLIQLISRCDGACPDFQSETRTSHAVDIGVLYQDLMGLPLSIGGSLRHLGFDLEGENESDVLPTRLRVGVAYEPLSTFTSDTTFALALALDVEDRVRGLGDPDVMIGSELGVASLFYLRAGYAFLNAQPGGPTLGLGLTHDWFYLNMSRGFDDLSSATGEESIQISFGVIF</sequence>
<dbReference type="NCBIfam" id="NF033709">
    <property type="entry name" value="PorV_fam"/>
    <property type="match status" value="1"/>
</dbReference>
<dbReference type="Proteomes" id="UP000702544">
    <property type="component" value="Unassembled WGS sequence"/>
</dbReference>
<protein>
    <submittedName>
        <fullName evidence="2">UPF0164 family protein</fullName>
    </submittedName>
</protein>
<proteinExistence type="predicted"/>
<evidence type="ECO:0000256" key="1">
    <source>
        <dbReference type="SAM" id="SignalP"/>
    </source>
</evidence>
<name>A0AAE4ZCL5_9BACT</name>
<organism evidence="2 3">
    <name type="scientific">Candidatus Kutchimonas denitrificans</name>
    <dbReference type="NCBI Taxonomy" id="3056748"/>
    <lineage>
        <taxon>Bacteria</taxon>
        <taxon>Pseudomonadati</taxon>
        <taxon>Gemmatimonadota</taxon>
        <taxon>Gemmatimonadia</taxon>
        <taxon>Candidatus Palauibacterales</taxon>
        <taxon>Candidatus Palauibacteraceae</taxon>
        <taxon>Candidatus Kutchimonas</taxon>
    </lineage>
</organism>
<evidence type="ECO:0000313" key="2">
    <source>
        <dbReference type="EMBL" id="NIR75295.1"/>
    </source>
</evidence>
<dbReference type="Gene3D" id="2.40.160.60">
    <property type="entry name" value="Outer membrane protein transport protein (OMPP1/FadL/TodX)"/>
    <property type="match status" value="1"/>
</dbReference>
<comment type="caution">
    <text evidence="2">The sequence shown here is derived from an EMBL/GenBank/DDBJ whole genome shotgun (WGS) entry which is preliminary data.</text>
</comment>
<dbReference type="AlphaFoldDB" id="A0AAE4ZCL5"/>
<evidence type="ECO:0000313" key="3">
    <source>
        <dbReference type="Proteomes" id="UP000702544"/>
    </source>
</evidence>
<accession>A0AAE4ZCL5</accession>
<feature type="chain" id="PRO_5042206678" evidence="1">
    <location>
        <begin position="28"/>
        <end position="345"/>
    </location>
</feature>
<dbReference type="EMBL" id="JAACAK010000067">
    <property type="protein sequence ID" value="NIR75295.1"/>
    <property type="molecule type" value="Genomic_DNA"/>
</dbReference>
<feature type="signal peptide" evidence="1">
    <location>
        <begin position="1"/>
        <end position="27"/>
    </location>
</feature>